<accession>S0G262</accession>
<evidence type="ECO:0000313" key="2">
    <source>
        <dbReference type="EMBL" id="EMS78232.1"/>
    </source>
</evidence>
<dbReference type="AlphaFoldDB" id="S0G262"/>
<comment type="caution">
    <text evidence="2">The sequence shown here is derived from an EMBL/GenBank/DDBJ whole genome shotgun (WGS) entry which is preliminary data.</text>
</comment>
<dbReference type="Proteomes" id="UP000014216">
    <property type="component" value="Unassembled WGS sequence"/>
</dbReference>
<protein>
    <submittedName>
        <fullName evidence="2">Periplasmic ferrichrome-binding protein Fbp</fullName>
    </submittedName>
</protein>
<dbReference type="PANTHER" id="PTHR30535">
    <property type="entry name" value="VITAMIN B12-BINDING PROTEIN"/>
    <property type="match status" value="1"/>
</dbReference>
<gene>
    <name evidence="2" type="primary">fbp</name>
    <name evidence="2" type="ORF">Dpo_9c00640</name>
</gene>
<dbReference type="SUPFAM" id="SSF53807">
    <property type="entry name" value="Helical backbone' metal receptor"/>
    <property type="match status" value="1"/>
</dbReference>
<dbReference type="Gene3D" id="3.40.50.1980">
    <property type="entry name" value="Nitrogenase molybdenum iron protein domain"/>
    <property type="match status" value="2"/>
</dbReference>
<organism evidence="2 3">
    <name type="scientific">Desulfotignum phosphitoxidans DSM 13687</name>
    <dbReference type="NCBI Taxonomy" id="1286635"/>
    <lineage>
        <taxon>Bacteria</taxon>
        <taxon>Pseudomonadati</taxon>
        <taxon>Thermodesulfobacteriota</taxon>
        <taxon>Desulfobacteria</taxon>
        <taxon>Desulfobacterales</taxon>
        <taxon>Desulfobacteraceae</taxon>
        <taxon>Desulfotignum</taxon>
    </lineage>
</organism>
<dbReference type="Gene3D" id="1.20.58.2180">
    <property type="match status" value="1"/>
</dbReference>
<dbReference type="OrthoDB" id="9775594at2"/>
<reference evidence="2 3" key="1">
    <citation type="journal article" date="2013" name="Genome Announc.">
        <title>Draft Genome Sequence of Desulfotignum phosphitoxidans DSM 13687 Strain FiPS-3.</title>
        <authorList>
            <person name="Poehlein A."/>
            <person name="Daniel R."/>
            <person name="Simeonova D.D."/>
        </authorList>
    </citation>
    <scope>NUCLEOTIDE SEQUENCE [LARGE SCALE GENOMIC DNA]</scope>
    <source>
        <strain evidence="2 3">DSM 13687</strain>
    </source>
</reference>
<dbReference type="PROSITE" id="PS50983">
    <property type="entry name" value="FE_B12_PBP"/>
    <property type="match status" value="1"/>
</dbReference>
<sequence length="348" mass="38168">MKTPCLLQKILVFIIATCLFFIPQLLQANAGNERIITDMAGRKVAIKGPVQRVVTTFKPASLCMLSLGLANTLVGVDNSSRKDPLQVSVWPDIQHLPGVGTKSMGINLETLVSLKPDLVIFYSQNDGLPATEKLTAMGIPCIVILPESFDSILQAMEIIARAMGNSQRISFVRDQMDAVLALVDDRLADLPGSREKTGYFASTLGLFSTTTGSMLQDEIFARARIRNVSSHLTGYFQDISPEQLVEWNPDIMVLSQHMKKSQVRLLDLAPLQGISAISQNQVYRCPSSLAPWDFPSPLAVLATLWVAQKAYPEQFADIDVLAQADAFHRNLYGKTMTKMGGALEDAID</sequence>
<dbReference type="EMBL" id="APJX01000009">
    <property type="protein sequence ID" value="EMS78232.1"/>
    <property type="molecule type" value="Genomic_DNA"/>
</dbReference>
<dbReference type="PANTHER" id="PTHR30535:SF34">
    <property type="entry name" value="MOLYBDATE-BINDING PROTEIN MOLA"/>
    <property type="match status" value="1"/>
</dbReference>
<dbReference type="InterPro" id="IPR002491">
    <property type="entry name" value="ABC_transptr_periplasmic_BD"/>
</dbReference>
<keyword evidence="3" id="KW-1185">Reference proteome</keyword>
<name>S0G262_9BACT</name>
<dbReference type="InterPro" id="IPR050902">
    <property type="entry name" value="ABC_Transporter_SBP"/>
</dbReference>
<evidence type="ECO:0000313" key="3">
    <source>
        <dbReference type="Proteomes" id="UP000014216"/>
    </source>
</evidence>
<proteinExistence type="predicted"/>
<feature type="domain" description="Fe/B12 periplasmic-binding" evidence="1">
    <location>
        <begin position="52"/>
        <end position="314"/>
    </location>
</feature>
<evidence type="ECO:0000259" key="1">
    <source>
        <dbReference type="PROSITE" id="PS50983"/>
    </source>
</evidence>
<dbReference type="Pfam" id="PF01497">
    <property type="entry name" value="Peripla_BP_2"/>
    <property type="match status" value="1"/>
</dbReference>
<dbReference type="RefSeq" id="WP_006967657.1">
    <property type="nucleotide sequence ID" value="NZ_APJX01000009.1"/>
</dbReference>